<name>A0A6L5WHH6_9BACT</name>
<dbReference type="InterPro" id="IPR008266">
    <property type="entry name" value="Tyr_kinase_AS"/>
</dbReference>
<dbReference type="SUPFAM" id="SSF56112">
    <property type="entry name" value="Protein kinase-like (PK-like)"/>
    <property type="match status" value="1"/>
</dbReference>
<dbReference type="PROSITE" id="PS00109">
    <property type="entry name" value="PROTEIN_KINASE_TYR"/>
    <property type="match status" value="1"/>
</dbReference>
<dbReference type="GO" id="GO:0004672">
    <property type="term" value="F:protein kinase activity"/>
    <property type="evidence" value="ECO:0007669"/>
    <property type="project" value="InterPro"/>
</dbReference>
<dbReference type="Proteomes" id="UP000476338">
    <property type="component" value="Unassembled WGS sequence"/>
</dbReference>
<organism evidence="1 2">
    <name type="scientific">Campylobacter portucalensis</name>
    <dbReference type="NCBI Taxonomy" id="2608384"/>
    <lineage>
        <taxon>Bacteria</taxon>
        <taxon>Pseudomonadati</taxon>
        <taxon>Campylobacterota</taxon>
        <taxon>Epsilonproteobacteria</taxon>
        <taxon>Campylobacterales</taxon>
        <taxon>Campylobacteraceae</taxon>
        <taxon>Campylobacter</taxon>
    </lineage>
</organism>
<dbReference type="Gene3D" id="1.10.510.10">
    <property type="entry name" value="Transferase(Phosphotransferase) domain 1"/>
    <property type="match status" value="1"/>
</dbReference>
<evidence type="ECO:0000313" key="2">
    <source>
        <dbReference type="Proteomes" id="UP000476338"/>
    </source>
</evidence>
<gene>
    <name evidence="1" type="ORF">F1B92_05050</name>
</gene>
<protein>
    <recommendedName>
        <fullName evidence="3">Protein kinase domain-containing protein</fullName>
    </recommendedName>
</protein>
<comment type="caution">
    <text evidence="1">The sequence shown here is derived from an EMBL/GenBank/DDBJ whole genome shotgun (WGS) entry which is preliminary data.</text>
</comment>
<dbReference type="EMBL" id="VWSJ01000016">
    <property type="protein sequence ID" value="MSN96539.1"/>
    <property type="molecule type" value="Genomic_DNA"/>
</dbReference>
<dbReference type="Pfam" id="PF06293">
    <property type="entry name" value="Kdo"/>
    <property type="match status" value="1"/>
</dbReference>
<accession>A0A6L5WHH6</accession>
<reference evidence="1 2" key="1">
    <citation type="submission" date="2019-09" db="EMBL/GenBank/DDBJ databases">
        <authorList>
            <person name="Silva M."/>
            <person name="Pereira G."/>
            <person name="Lopes-Da-Costa L."/>
            <person name="Silva E."/>
        </authorList>
    </citation>
    <scope>NUCLEOTIDE SEQUENCE [LARGE SCALE GENOMIC DNA]</scope>
    <source>
        <strain evidence="1 2">FMV-PI01</strain>
    </source>
</reference>
<dbReference type="AlphaFoldDB" id="A0A6L5WHH6"/>
<sequence length="250" mass="30030">MSFAFDLRDGFENFKDFLIALKEDFNNYKTIYKGRNEVKILNKNTINLVVKSFKKPNLFKNLLYFLGKKSKAKKSYQNAFKIADFTPKAIAYIEFYDNFFLKNSYFISEKFEYDFTIREVLTNDKFKNKDEILKNFTKFSFDLHEKGILHLDYSAGNILVKDENENYIFKVVDINRMKFKELNLNERLKNFSMLWLDDKDAKFIAKEYAKLYDKDEDICTKTMLNFSHNLKKRKNFKKRLKAILKGEKCR</sequence>
<reference evidence="1 2" key="2">
    <citation type="submission" date="2020-03" db="EMBL/GenBank/DDBJ databases">
        <title>Campylobacter portucalensis sp. nov., a new species of Campylobacter isolated from the reproductive tract of bulls.</title>
        <authorList>
            <person name="Silva M.F."/>
            <person name="Pereira G."/>
            <person name="Carneiro C."/>
            <person name="Hemphill A."/>
            <person name="Mateus L."/>
            <person name="Lopes-Da-Costa L."/>
            <person name="Silva E."/>
        </authorList>
    </citation>
    <scope>NUCLEOTIDE SEQUENCE [LARGE SCALE GENOMIC DNA]</scope>
    <source>
        <strain evidence="1 2">FMV-PI01</strain>
    </source>
</reference>
<dbReference type="RefSeq" id="WP_154570808.1">
    <property type="nucleotide sequence ID" value="NZ_VWSJ01000016.1"/>
</dbReference>
<proteinExistence type="predicted"/>
<evidence type="ECO:0000313" key="1">
    <source>
        <dbReference type="EMBL" id="MSN96539.1"/>
    </source>
</evidence>
<dbReference type="InterPro" id="IPR011009">
    <property type="entry name" value="Kinase-like_dom_sf"/>
</dbReference>
<keyword evidence="2" id="KW-1185">Reference proteome</keyword>
<evidence type="ECO:0008006" key="3">
    <source>
        <dbReference type="Google" id="ProtNLM"/>
    </source>
</evidence>